<evidence type="ECO:0000313" key="2">
    <source>
        <dbReference type="Proteomes" id="UP000821845"/>
    </source>
</evidence>
<comment type="caution">
    <text evidence="1">The sequence shown here is derived from an EMBL/GenBank/DDBJ whole genome shotgun (WGS) entry which is preliminary data.</text>
</comment>
<keyword evidence="2" id="KW-1185">Reference proteome</keyword>
<evidence type="ECO:0000313" key="1">
    <source>
        <dbReference type="EMBL" id="KAH6942478.1"/>
    </source>
</evidence>
<protein>
    <submittedName>
        <fullName evidence="1">Uncharacterized protein</fullName>
    </submittedName>
</protein>
<sequence length="100" mass="10844">MALTKTVVLVFSATVFVCEWHCSDGYSAIVQVPVRNGKCLYKGTEIPLHEPLKLEHPCQEWTCDPATGELSTTGPSKEDDAAENAALTRHSVANILSADE</sequence>
<name>A0ACB7T5Y5_HYAAI</name>
<reference evidence="1" key="1">
    <citation type="submission" date="2020-05" db="EMBL/GenBank/DDBJ databases">
        <title>Large-scale comparative analyses of tick genomes elucidate their genetic diversity and vector capacities.</title>
        <authorList>
            <person name="Jia N."/>
            <person name="Wang J."/>
            <person name="Shi W."/>
            <person name="Du L."/>
            <person name="Sun Y."/>
            <person name="Zhan W."/>
            <person name="Jiang J."/>
            <person name="Wang Q."/>
            <person name="Zhang B."/>
            <person name="Ji P."/>
            <person name="Sakyi L.B."/>
            <person name="Cui X."/>
            <person name="Yuan T."/>
            <person name="Jiang B."/>
            <person name="Yang W."/>
            <person name="Lam T.T.-Y."/>
            <person name="Chang Q."/>
            <person name="Ding S."/>
            <person name="Wang X."/>
            <person name="Zhu J."/>
            <person name="Ruan X."/>
            <person name="Zhao L."/>
            <person name="Wei J."/>
            <person name="Que T."/>
            <person name="Du C."/>
            <person name="Cheng J."/>
            <person name="Dai P."/>
            <person name="Han X."/>
            <person name="Huang E."/>
            <person name="Gao Y."/>
            <person name="Liu J."/>
            <person name="Shao H."/>
            <person name="Ye R."/>
            <person name="Li L."/>
            <person name="Wei W."/>
            <person name="Wang X."/>
            <person name="Wang C."/>
            <person name="Yang T."/>
            <person name="Huo Q."/>
            <person name="Li W."/>
            <person name="Guo W."/>
            <person name="Chen H."/>
            <person name="Zhou L."/>
            <person name="Ni X."/>
            <person name="Tian J."/>
            <person name="Zhou Y."/>
            <person name="Sheng Y."/>
            <person name="Liu T."/>
            <person name="Pan Y."/>
            <person name="Xia L."/>
            <person name="Li J."/>
            <person name="Zhao F."/>
            <person name="Cao W."/>
        </authorList>
    </citation>
    <scope>NUCLEOTIDE SEQUENCE</scope>
    <source>
        <strain evidence="1">Hyas-2018</strain>
    </source>
</reference>
<organism evidence="1 2">
    <name type="scientific">Hyalomma asiaticum</name>
    <name type="common">Tick</name>
    <dbReference type="NCBI Taxonomy" id="266040"/>
    <lineage>
        <taxon>Eukaryota</taxon>
        <taxon>Metazoa</taxon>
        <taxon>Ecdysozoa</taxon>
        <taxon>Arthropoda</taxon>
        <taxon>Chelicerata</taxon>
        <taxon>Arachnida</taxon>
        <taxon>Acari</taxon>
        <taxon>Parasitiformes</taxon>
        <taxon>Ixodida</taxon>
        <taxon>Ixodoidea</taxon>
        <taxon>Ixodidae</taxon>
        <taxon>Hyalomminae</taxon>
        <taxon>Hyalomma</taxon>
    </lineage>
</organism>
<gene>
    <name evidence="1" type="ORF">HPB50_006117</name>
</gene>
<proteinExistence type="predicted"/>
<dbReference type="EMBL" id="CM023490">
    <property type="protein sequence ID" value="KAH6942478.1"/>
    <property type="molecule type" value="Genomic_DNA"/>
</dbReference>
<accession>A0ACB7T5Y5</accession>
<dbReference type="Proteomes" id="UP000821845">
    <property type="component" value="Chromosome 10"/>
</dbReference>